<dbReference type="InterPro" id="IPR017441">
    <property type="entry name" value="Protein_kinase_ATP_BS"/>
</dbReference>
<evidence type="ECO:0000256" key="8">
    <source>
        <dbReference type="ARBA" id="ARBA00048679"/>
    </source>
</evidence>
<dbReference type="PANTHER" id="PTHR24343">
    <property type="entry name" value="SERINE/THREONINE KINASE"/>
    <property type="match status" value="1"/>
</dbReference>
<comment type="catalytic activity">
    <reaction evidence="8">
        <text>L-seryl-[protein] + ATP = O-phospho-L-seryl-[protein] + ADP + H(+)</text>
        <dbReference type="Rhea" id="RHEA:17989"/>
        <dbReference type="Rhea" id="RHEA-COMP:9863"/>
        <dbReference type="Rhea" id="RHEA-COMP:11604"/>
        <dbReference type="ChEBI" id="CHEBI:15378"/>
        <dbReference type="ChEBI" id="CHEBI:29999"/>
        <dbReference type="ChEBI" id="CHEBI:30616"/>
        <dbReference type="ChEBI" id="CHEBI:83421"/>
        <dbReference type="ChEBI" id="CHEBI:456216"/>
        <dbReference type="EC" id="2.7.11.1"/>
    </reaction>
</comment>
<dbReference type="InterPro" id="IPR011009">
    <property type="entry name" value="Kinase-like_dom_sf"/>
</dbReference>
<gene>
    <name evidence="13" type="ORF">VTJ83DRAFT_2559</name>
</gene>
<evidence type="ECO:0000256" key="4">
    <source>
        <dbReference type="ARBA" id="ARBA00022741"/>
    </source>
</evidence>
<dbReference type="EMBL" id="JAZGUE010000002">
    <property type="protein sequence ID" value="KAL2270375.1"/>
    <property type="molecule type" value="Genomic_DNA"/>
</dbReference>
<protein>
    <recommendedName>
        <fullName evidence="1">non-specific serine/threonine protein kinase</fullName>
        <ecNumber evidence="1">2.7.11.1</ecNumber>
    </recommendedName>
</protein>
<dbReference type="Gene3D" id="1.10.510.10">
    <property type="entry name" value="Transferase(Phosphotransferase) domain 1"/>
    <property type="match status" value="1"/>
</dbReference>
<dbReference type="Pfam" id="PF00069">
    <property type="entry name" value="Pkinase"/>
    <property type="match status" value="1"/>
</dbReference>
<feature type="domain" description="Protein kinase" evidence="12">
    <location>
        <begin position="193"/>
        <end position="464"/>
    </location>
</feature>
<keyword evidence="4 9" id="KW-0547">Nucleotide-binding</keyword>
<comment type="catalytic activity">
    <reaction evidence="7">
        <text>L-threonyl-[protein] + ATP = O-phospho-L-threonyl-[protein] + ADP + H(+)</text>
        <dbReference type="Rhea" id="RHEA:46608"/>
        <dbReference type="Rhea" id="RHEA-COMP:11060"/>
        <dbReference type="Rhea" id="RHEA-COMP:11605"/>
        <dbReference type="ChEBI" id="CHEBI:15378"/>
        <dbReference type="ChEBI" id="CHEBI:30013"/>
        <dbReference type="ChEBI" id="CHEBI:30616"/>
        <dbReference type="ChEBI" id="CHEBI:61977"/>
        <dbReference type="ChEBI" id="CHEBI:456216"/>
        <dbReference type="EC" id="2.7.11.1"/>
    </reaction>
</comment>
<evidence type="ECO:0000259" key="12">
    <source>
        <dbReference type="PROSITE" id="PS50011"/>
    </source>
</evidence>
<dbReference type="Proteomes" id="UP001600064">
    <property type="component" value="Unassembled WGS sequence"/>
</dbReference>
<keyword evidence="6 9" id="KW-0067">ATP-binding</keyword>
<dbReference type="CDD" id="cd13994">
    <property type="entry name" value="STKc_HAL4_like"/>
    <property type="match status" value="1"/>
</dbReference>
<dbReference type="PANTHER" id="PTHR24343:SF558">
    <property type="entry name" value="PROTEIN KINASE DOMAIN-CONTAINING PROTEIN"/>
    <property type="match status" value="1"/>
</dbReference>
<dbReference type="PROSITE" id="PS00108">
    <property type="entry name" value="PROTEIN_KINASE_ST"/>
    <property type="match status" value="1"/>
</dbReference>
<evidence type="ECO:0000256" key="2">
    <source>
        <dbReference type="ARBA" id="ARBA00022527"/>
    </source>
</evidence>
<dbReference type="EC" id="2.7.11.1" evidence="1"/>
<keyword evidence="3" id="KW-0808">Transferase</keyword>
<evidence type="ECO:0000256" key="10">
    <source>
        <dbReference type="RuleBase" id="RU000304"/>
    </source>
</evidence>
<proteinExistence type="inferred from homology"/>
<dbReference type="PROSITE" id="PS00107">
    <property type="entry name" value="PROTEIN_KINASE_ATP"/>
    <property type="match status" value="1"/>
</dbReference>
<dbReference type="RefSeq" id="XP_070869099.1">
    <property type="nucleotide sequence ID" value="XM_071008842.1"/>
</dbReference>
<evidence type="ECO:0000256" key="9">
    <source>
        <dbReference type="PROSITE-ProRule" id="PRU10141"/>
    </source>
</evidence>
<feature type="binding site" evidence="9">
    <location>
        <position position="226"/>
    </location>
    <ligand>
        <name>ATP</name>
        <dbReference type="ChEBI" id="CHEBI:30616"/>
    </ligand>
</feature>
<dbReference type="SMART" id="SM00220">
    <property type="entry name" value="S_TKc"/>
    <property type="match status" value="1"/>
</dbReference>
<dbReference type="InterPro" id="IPR008271">
    <property type="entry name" value="Ser/Thr_kinase_AS"/>
</dbReference>
<reference evidence="13 14" key="1">
    <citation type="journal article" date="2024" name="Commun. Biol.">
        <title>Comparative genomic analysis of thermophilic fungi reveals convergent evolutionary adaptations and gene losses.</title>
        <authorList>
            <person name="Steindorff A.S."/>
            <person name="Aguilar-Pontes M.V."/>
            <person name="Robinson A.J."/>
            <person name="Andreopoulos B."/>
            <person name="LaButti K."/>
            <person name="Kuo A."/>
            <person name="Mondo S."/>
            <person name="Riley R."/>
            <person name="Otillar R."/>
            <person name="Haridas S."/>
            <person name="Lipzen A."/>
            <person name="Grimwood J."/>
            <person name="Schmutz J."/>
            <person name="Clum A."/>
            <person name="Reid I.D."/>
            <person name="Moisan M.C."/>
            <person name="Butler G."/>
            <person name="Nguyen T.T.M."/>
            <person name="Dewar K."/>
            <person name="Conant G."/>
            <person name="Drula E."/>
            <person name="Henrissat B."/>
            <person name="Hansel C."/>
            <person name="Singer S."/>
            <person name="Hutchinson M.I."/>
            <person name="de Vries R.P."/>
            <person name="Natvig D.O."/>
            <person name="Powell A.J."/>
            <person name="Tsang A."/>
            <person name="Grigoriev I.V."/>
        </authorList>
    </citation>
    <scope>NUCLEOTIDE SEQUENCE [LARGE SCALE GENOMIC DNA]</scope>
    <source>
        <strain evidence="13 14">ATCC 22073</strain>
    </source>
</reference>
<evidence type="ECO:0000256" key="1">
    <source>
        <dbReference type="ARBA" id="ARBA00012513"/>
    </source>
</evidence>
<evidence type="ECO:0000313" key="13">
    <source>
        <dbReference type="EMBL" id="KAL2270375.1"/>
    </source>
</evidence>
<keyword evidence="14" id="KW-1185">Reference proteome</keyword>
<dbReference type="InterPro" id="IPR000719">
    <property type="entry name" value="Prot_kinase_dom"/>
</dbReference>
<organism evidence="13 14">
    <name type="scientific">Remersonia thermophila</name>
    <dbReference type="NCBI Taxonomy" id="72144"/>
    <lineage>
        <taxon>Eukaryota</taxon>
        <taxon>Fungi</taxon>
        <taxon>Dikarya</taxon>
        <taxon>Ascomycota</taxon>
        <taxon>Pezizomycotina</taxon>
        <taxon>Sordariomycetes</taxon>
        <taxon>Sordariomycetidae</taxon>
        <taxon>Sordariales</taxon>
        <taxon>Sordariales incertae sedis</taxon>
        <taxon>Remersonia</taxon>
    </lineage>
</organism>
<dbReference type="GeneID" id="98123486"/>
<accession>A0ABR4DJP6</accession>
<feature type="compositionally biased region" description="Low complexity" evidence="11">
    <location>
        <begin position="83"/>
        <end position="102"/>
    </location>
</feature>
<keyword evidence="5" id="KW-0418">Kinase</keyword>
<comment type="caution">
    <text evidence="13">The sequence shown here is derived from an EMBL/GenBank/DDBJ whole genome shotgun (WGS) entry which is preliminary data.</text>
</comment>
<evidence type="ECO:0000256" key="6">
    <source>
        <dbReference type="ARBA" id="ARBA00022840"/>
    </source>
</evidence>
<evidence type="ECO:0000256" key="7">
    <source>
        <dbReference type="ARBA" id="ARBA00047899"/>
    </source>
</evidence>
<feature type="region of interest" description="Disordered" evidence="11">
    <location>
        <begin position="1"/>
        <end position="127"/>
    </location>
</feature>
<dbReference type="PROSITE" id="PS50011">
    <property type="entry name" value="PROTEIN_KINASE_DOM"/>
    <property type="match status" value="1"/>
</dbReference>
<evidence type="ECO:0000256" key="3">
    <source>
        <dbReference type="ARBA" id="ARBA00022679"/>
    </source>
</evidence>
<evidence type="ECO:0000313" key="14">
    <source>
        <dbReference type="Proteomes" id="UP001600064"/>
    </source>
</evidence>
<name>A0ABR4DJP6_9PEZI</name>
<dbReference type="SUPFAM" id="SSF56112">
    <property type="entry name" value="Protein kinase-like (PK-like)"/>
    <property type="match status" value="1"/>
</dbReference>
<comment type="similarity">
    <text evidence="10">Belongs to the protein kinase superfamily.</text>
</comment>
<sequence>MPSSSKSSAGSASPHVSPRSSQAPSLKSIEAPSKSPKLNGMNGHAEPMLKLADKSSVKDRLARIFLPRDAKSPNPENGNHGQTPAGTPKAATPAPAKTPAPKELQRFVINPDLPGGHEHHLKSSRRQEKLSDLFKSLLGRKPEQVADDLSLVSSWVDNLRREKDGAAAAAAVTPPSSDKKPGAQPATLVEKYGKCQEVVGRGAFGIVRISHKKLENGAGEKLYAVKEFRRRPEETEKKYSKRLTAEFCISSSLRHPNVIHTLDLMQDAKGDYCEVMEFCAGGDLYSLVLSAGKLEVHEADCFFKQMMRGVEYMHEMGVAHRDLKPENLLLTTHGALKITDFGNGECFRMAWENDAHMVSGLCGSAPYIAPEEYTSKEFDARAVDVWACGVIYMAMRTGRHLWRVARKEEDEFYARYLDGRQDEEGYPPIEALHRARCRNVIYSILDPNPARRITASQVLKSEWGREIQVCKAGEEGL</sequence>
<evidence type="ECO:0000256" key="11">
    <source>
        <dbReference type="SAM" id="MobiDB-lite"/>
    </source>
</evidence>
<feature type="compositionally biased region" description="Basic and acidic residues" evidence="11">
    <location>
        <begin position="51"/>
        <end position="71"/>
    </location>
</feature>
<evidence type="ECO:0000256" key="5">
    <source>
        <dbReference type="ARBA" id="ARBA00022777"/>
    </source>
</evidence>
<feature type="compositionally biased region" description="Low complexity" evidence="11">
    <location>
        <begin position="1"/>
        <end position="18"/>
    </location>
</feature>
<keyword evidence="2 10" id="KW-0723">Serine/threonine-protein kinase</keyword>